<dbReference type="InterPro" id="IPR004435">
    <property type="entry name" value="MobB_dom"/>
</dbReference>
<dbReference type="Gene3D" id="3.40.50.300">
    <property type="entry name" value="P-loop containing nucleotide triphosphate hydrolases"/>
    <property type="match status" value="1"/>
</dbReference>
<dbReference type="InterPro" id="IPR052539">
    <property type="entry name" value="MGD_biosynthesis_adapter"/>
</dbReference>
<dbReference type="EMBL" id="BMKA01000002">
    <property type="protein sequence ID" value="GGA16260.1"/>
    <property type="molecule type" value="Genomic_DNA"/>
</dbReference>
<sequence>MKVFGITGWKNTGKTSLVERLVANFTARGLVVSTVKHAHHNFDVDQEGRDSYRHRESGAQEVLLCSGTRWALMHELRDAPEPPLRELLTKLSPVDLVLVEGFKTEDHVKLECHRSETGKALLAPNDPTIVAVASDAKPDVACPLLDLDDTDEIADFILGKVDL</sequence>
<comment type="caution">
    <text evidence="2">The sequence shown here is derived from an EMBL/GenBank/DDBJ whole genome shotgun (WGS) entry which is preliminary data.</text>
</comment>
<feature type="domain" description="Molybdopterin-guanine dinucleotide biosynthesis protein B (MobB)" evidence="1">
    <location>
        <begin position="3"/>
        <end position="135"/>
    </location>
</feature>
<dbReference type="SUPFAM" id="SSF52540">
    <property type="entry name" value="P-loop containing nucleoside triphosphate hydrolases"/>
    <property type="match status" value="1"/>
</dbReference>
<evidence type="ECO:0000259" key="1">
    <source>
        <dbReference type="Pfam" id="PF03205"/>
    </source>
</evidence>
<dbReference type="PANTHER" id="PTHR40072">
    <property type="entry name" value="MOLYBDOPTERIN-GUANINE DINUCLEOTIDE BIOSYNTHESIS ADAPTER PROTEIN-RELATED"/>
    <property type="match status" value="1"/>
</dbReference>
<dbReference type="InterPro" id="IPR027417">
    <property type="entry name" value="P-loop_NTPase"/>
</dbReference>
<name>A0A916QZC9_9RHOB</name>
<accession>A0A916QZC9</accession>
<dbReference type="NCBIfam" id="TIGR00176">
    <property type="entry name" value="mobB"/>
    <property type="match status" value="1"/>
</dbReference>
<reference evidence="2" key="1">
    <citation type="journal article" date="2014" name="Int. J. Syst. Evol. Microbiol.">
        <title>Complete genome sequence of Corynebacterium casei LMG S-19264T (=DSM 44701T), isolated from a smear-ripened cheese.</title>
        <authorList>
            <consortium name="US DOE Joint Genome Institute (JGI-PGF)"/>
            <person name="Walter F."/>
            <person name="Albersmeier A."/>
            <person name="Kalinowski J."/>
            <person name="Ruckert C."/>
        </authorList>
    </citation>
    <scope>NUCLEOTIDE SEQUENCE</scope>
    <source>
        <strain evidence="2">CGMCC 1.15880</strain>
    </source>
</reference>
<dbReference type="RefSeq" id="WP_188673062.1">
    <property type="nucleotide sequence ID" value="NZ_BMKA01000002.1"/>
</dbReference>
<dbReference type="Pfam" id="PF03205">
    <property type="entry name" value="MobB"/>
    <property type="match status" value="1"/>
</dbReference>
<proteinExistence type="predicted"/>
<dbReference type="AlphaFoldDB" id="A0A916QZC9"/>
<reference evidence="2" key="2">
    <citation type="submission" date="2020-09" db="EMBL/GenBank/DDBJ databases">
        <authorList>
            <person name="Sun Q."/>
            <person name="Zhou Y."/>
        </authorList>
    </citation>
    <scope>NUCLEOTIDE SEQUENCE</scope>
    <source>
        <strain evidence="2">CGMCC 1.15880</strain>
    </source>
</reference>
<organism evidence="2 3">
    <name type="scientific">Neptunicoccus cionae</name>
    <dbReference type="NCBI Taxonomy" id="2035344"/>
    <lineage>
        <taxon>Bacteria</taxon>
        <taxon>Pseudomonadati</taxon>
        <taxon>Pseudomonadota</taxon>
        <taxon>Alphaproteobacteria</taxon>
        <taxon>Rhodobacterales</taxon>
        <taxon>Paracoccaceae</taxon>
        <taxon>Neptunicoccus</taxon>
    </lineage>
</organism>
<dbReference type="CDD" id="cd03116">
    <property type="entry name" value="MobB"/>
    <property type="match status" value="1"/>
</dbReference>
<dbReference type="Proteomes" id="UP000628017">
    <property type="component" value="Unassembled WGS sequence"/>
</dbReference>
<dbReference type="GO" id="GO:0005525">
    <property type="term" value="F:GTP binding"/>
    <property type="evidence" value="ECO:0007669"/>
    <property type="project" value="InterPro"/>
</dbReference>
<dbReference type="PANTHER" id="PTHR40072:SF1">
    <property type="entry name" value="MOLYBDOPTERIN-GUANINE DINUCLEOTIDE BIOSYNTHESIS ADAPTER PROTEIN"/>
    <property type="match status" value="1"/>
</dbReference>
<keyword evidence="3" id="KW-1185">Reference proteome</keyword>
<evidence type="ECO:0000313" key="3">
    <source>
        <dbReference type="Proteomes" id="UP000628017"/>
    </source>
</evidence>
<evidence type="ECO:0000313" key="2">
    <source>
        <dbReference type="EMBL" id="GGA16260.1"/>
    </source>
</evidence>
<protein>
    <submittedName>
        <fullName evidence="2">Molybdopterin-guanine dinucleotide biosynthesis protein MobB</fullName>
    </submittedName>
</protein>
<dbReference type="GO" id="GO:0006777">
    <property type="term" value="P:Mo-molybdopterin cofactor biosynthetic process"/>
    <property type="evidence" value="ECO:0007669"/>
    <property type="project" value="InterPro"/>
</dbReference>
<gene>
    <name evidence="2" type="primary">mobB</name>
    <name evidence="2" type="ORF">GCM10011498_15870</name>
</gene>